<evidence type="ECO:0000256" key="4">
    <source>
        <dbReference type="ARBA" id="ARBA00022679"/>
    </source>
</evidence>
<dbReference type="Gene3D" id="3.30.565.10">
    <property type="entry name" value="Histidine kinase-like ATPase, C-terminal domain"/>
    <property type="match status" value="1"/>
</dbReference>
<dbReference type="EC" id="2.7.13.3" evidence="2"/>
<feature type="compositionally biased region" description="Polar residues" evidence="6">
    <location>
        <begin position="291"/>
        <end position="300"/>
    </location>
</feature>
<keyword evidence="5 8" id="KW-0418">Kinase</keyword>
<feature type="region of interest" description="Disordered" evidence="6">
    <location>
        <begin position="1"/>
        <end position="32"/>
    </location>
</feature>
<comment type="caution">
    <text evidence="8">The sequence shown here is derived from an EMBL/GenBank/DDBJ whole genome shotgun (WGS) entry which is preliminary data.</text>
</comment>
<sequence length="427" mass="45775">MARRLDPTIDDTPPRRVIEAEPAAQPSPPVREDPTQAIWPAICEQFALRILASAYQMGIYLEDAEADEQDADKLEKLYRIDHANTRIRRQAENLQVLLGRKVDDADRQVTSLLDVIRAASSAIEYYPRVQIGQIVNLSVVEFAADDVIRVLTELLDNSTRFSPPTSPVIVSAYITETGNVLMRIEDAGVGIKPDHLPALNAMLAGAVPPALDGNPASHLGLVVVSRLAVANQMRVHLTNRQSGGTTTHVLIPDALLCEVAPRNRMGAGPAPLAAPTRSARPPQWPPHRTTDPTSTYQGSAQVPGAHLMLINGEPGADGGRPSRRESSSSNGLPRRVRESLRDASSATGAPAVHSASTNGSGAPHHDAPYQDTPHQSAAPQQRTSPESAADRLMWPDETADFAAGISDAQWSPGIGSPSNDDSEGNQR</sequence>
<evidence type="ECO:0000256" key="5">
    <source>
        <dbReference type="ARBA" id="ARBA00022777"/>
    </source>
</evidence>
<evidence type="ECO:0000256" key="2">
    <source>
        <dbReference type="ARBA" id="ARBA00012438"/>
    </source>
</evidence>
<evidence type="ECO:0000259" key="7">
    <source>
        <dbReference type="SMART" id="SM00387"/>
    </source>
</evidence>
<keyword evidence="9" id="KW-1185">Reference proteome</keyword>
<gene>
    <name evidence="8" type="ORF">Pfl04_40320</name>
</gene>
<evidence type="ECO:0000256" key="3">
    <source>
        <dbReference type="ARBA" id="ARBA00022553"/>
    </source>
</evidence>
<evidence type="ECO:0000256" key="1">
    <source>
        <dbReference type="ARBA" id="ARBA00000085"/>
    </source>
</evidence>
<dbReference type="SMART" id="SM00387">
    <property type="entry name" value="HATPase_c"/>
    <property type="match status" value="1"/>
</dbReference>
<dbReference type="GO" id="GO:0000160">
    <property type="term" value="P:phosphorelay signal transduction system"/>
    <property type="evidence" value="ECO:0007669"/>
    <property type="project" value="TreeGrafter"/>
</dbReference>
<dbReference type="SUPFAM" id="SSF55874">
    <property type="entry name" value="ATPase domain of HSP90 chaperone/DNA topoisomerase II/histidine kinase"/>
    <property type="match status" value="1"/>
</dbReference>
<dbReference type="InterPro" id="IPR036890">
    <property type="entry name" value="HATPase_C_sf"/>
</dbReference>
<dbReference type="Pfam" id="PF02518">
    <property type="entry name" value="HATPase_c"/>
    <property type="match status" value="1"/>
</dbReference>
<proteinExistence type="predicted"/>
<accession>A0A8J3LS59</accession>
<dbReference type="PANTHER" id="PTHR45436">
    <property type="entry name" value="SENSOR HISTIDINE KINASE YKOH"/>
    <property type="match status" value="1"/>
</dbReference>
<evidence type="ECO:0000256" key="6">
    <source>
        <dbReference type="SAM" id="MobiDB-lite"/>
    </source>
</evidence>
<protein>
    <recommendedName>
        <fullName evidence="2">histidine kinase</fullName>
        <ecNumber evidence="2">2.7.13.3</ecNumber>
    </recommendedName>
</protein>
<dbReference type="EMBL" id="BONU01000034">
    <property type="protein sequence ID" value="GIG75628.1"/>
    <property type="molecule type" value="Genomic_DNA"/>
</dbReference>
<keyword evidence="4" id="KW-0808">Transferase</keyword>
<dbReference type="InterPro" id="IPR003594">
    <property type="entry name" value="HATPase_dom"/>
</dbReference>
<comment type="catalytic activity">
    <reaction evidence="1">
        <text>ATP + protein L-histidine = ADP + protein N-phospho-L-histidine.</text>
        <dbReference type="EC" id="2.7.13.3"/>
    </reaction>
</comment>
<keyword evidence="3" id="KW-0597">Phosphoprotein</keyword>
<reference evidence="8" key="1">
    <citation type="submission" date="2021-01" db="EMBL/GenBank/DDBJ databases">
        <title>Whole genome shotgun sequence of Planosporangium flavigriseum NBRC 105377.</title>
        <authorList>
            <person name="Komaki H."/>
            <person name="Tamura T."/>
        </authorList>
    </citation>
    <scope>NUCLEOTIDE SEQUENCE</scope>
    <source>
        <strain evidence="8">NBRC 105377</strain>
    </source>
</reference>
<name>A0A8J3LS59_9ACTN</name>
<dbReference type="Proteomes" id="UP000653674">
    <property type="component" value="Unassembled WGS sequence"/>
</dbReference>
<dbReference type="PANTHER" id="PTHR45436:SF5">
    <property type="entry name" value="SENSOR HISTIDINE KINASE TRCS"/>
    <property type="match status" value="1"/>
</dbReference>
<organism evidence="8 9">
    <name type="scientific">Planosporangium flavigriseum</name>
    <dbReference type="NCBI Taxonomy" id="373681"/>
    <lineage>
        <taxon>Bacteria</taxon>
        <taxon>Bacillati</taxon>
        <taxon>Actinomycetota</taxon>
        <taxon>Actinomycetes</taxon>
        <taxon>Micromonosporales</taxon>
        <taxon>Micromonosporaceae</taxon>
        <taxon>Planosporangium</taxon>
    </lineage>
</organism>
<dbReference type="InterPro" id="IPR050428">
    <property type="entry name" value="TCS_sensor_his_kinase"/>
</dbReference>
<evidence type="ECO:0000313" key="8">
    <source>
        <dbReference type="EMBL" id="GIG75628.1"/>
    </source>
</evidence>
<feature type="region of interest" description="Disordered" evidence="6">
    <location>
        <begin position="267"/>
        <end position="427"/>
    </location>
</feature>
<feature type="compositionally biased region" description="Basic and acidic residues" evidence="6">
    <location>
        <begin position="1"/>
        <end position="19"/>
    </location>
</feature>
<dbReference type="GO" id="GO:0005886">
    <property type="term" value="C:plasma membrane"/>
    <property type="evidence" value="ECO:0007669"/>
    <property type="project" value="TreeGrafter"/>
</dbReference>
<feature type="compositionally biased region" description="Polar residues" evidence="6">
    <location>
        <begin position="372"/>
        <end position="386"/>
    </location>
</feature>
<dbReference type="GO" id="GO:0004673">
    <property type="term" value="F:protein histidine kinase activity"/>
    <property type="evidence" value="ECO:0007669"/>
    <property type="project" value="UniProtKB-EC"/>
</dbReference>
<evidence type="ECO:0000313" key="9">
    <source>
        <dbReference type="Proteomes" id="UP000653674"/>
    </source>
</evidence>
<dbReference type="AlphaFoldDB" id="A0A8J3LS59"/>
<feature type="domain" description="Histidine kinase/HSP90-like ATPase" evidence="7">
    <location>
        <begin position="142"/>
        <end position="255"/>
    </location>
</feature>